<dbReference type="PROSITE" id="PS50112">
    <property type="entry name" value="PAS"/>
    <property type="match status" value="1"/>
</dbReference>
<feature type="domain" description="Histidine kinase" evidence="10">
    <location>
        <begin position="212"/>
        <end position="432"/>
    </location>
</feature>
<dbReference type="Pfam" id="PF02518">
    <property type="entry name" value="HATPase_c"/>
    <property type="match status" value="1"/>
</dbReference>
<dbReference type="PRINTS" id="PR00344">
    <property type="entry name" value="BCTRLSENSOR"/>
</dbReference>
<dbReference type="EC" id="2.7.13.3" evidence="2"/>
<evidence type="ECO:0000313" key="12">
    <source>
        <dbReference type="EMBL" id="BBM85186.1"/>
    </source>
</evidence>
<reference evidence="12 13" key="1">
    <citation type="submission" date="2019-08" db="EMBL/GenBank/DDBJ databases">
        <title>Complete genome sequence of Candidatus Uab amorphum.</title>
        <authorList>
            <person name="Shiratori T."/>
            <person name="Suzuki S."/>
            <person name="Kakizawa Y."/>
            <person name="Ishida K."/>
        </authorList>
    </citation>
    <scope>NUCLEOTIDE SEQUENCE [LARGE SCALE GENOMIC DNA]</scope>
    <source>
        <strain evidence="12 13">SRT547</strain>
    </source>
</reference>
<dbReference type="PANTHER" id="PTHR43065">
    <property type="entry name" value="SENSOR HISTIDINE KINASE"/>
    <property type="match status" value="1"/>
</dbReference>
<dbReference type="InterPro" id="IPR003661">
    <property type="entry name" value="HisK_dim/P_dom"/>
</dbReference>
<dbReference type="Gene3D" id="3.30.450.20">
    <property type="entry name" value="PAS domain"/>
    <property type="match status" value="1"/>
</dbReference>
<feature type="coiled-coil region" evidence="9">
    <location>
        <begin position="123"/>
        <end position="179"/>
    </location>
</feature>
<keyword evidence="9" id="KW-0175">Coiled coil</keyword>
<dbReference type="InterPro" id="IPR004358">
    <property type="entry name" value="Sig_transdc_His_kin-like_C"/>
</dbReference>
<organism evidence="12 13">
    <name type="scientific">Uabimicrobium amorphum</name>
    <dbReference type="NCBI Taxonomy" id="2596890"/>
    <lineage>
        <taxon>Bacteria</taxon>
        <taxon>Pseudomonadati</taxon>
        <taxon>Planctomycetota</taxon>
        <taxon>Candidatus Uabimicrobiia</taxon>
        <taxon>Candidatus Uabimicrobiales</taxon>
        <taxon>Candidatus Uabimicrobiaceae</taxon>
        <taxon>Candidatus Uabimicrobium</taxon>
    </lineage>
</organism>
<evidence type="ECO:0000259" key="11">
    <source>
        <dbReference type="PROSITE" id="PS50112"/>
    </source>
</evidence>
<sequence length="433" mass="49250">MKRKFYTDEHICLQAIDILNIAEDAIICLNNRWRVVLFNRGAEKLFGYKAEEILNQYIDILIPDEFVKVHRTYMEQFANGKSRSKSMNRRNSVYAKRKNGTFFSAQATISKIKTKDNTIFTAIIRDISRLESMKEKLQEVNNNLEQRVKERTAKLQEANTQLKKEAQARKKAQKLLEKEFQARLDAETERAASIQIVEKSSKLASIGVVAAGITHEINQPLNAIKITADGILFWEKRNKGVLPQRFIDKVKDISQGANRINEIIHHMRSFWDSQRNRDSKVNTTEVIQKALSLARAQMGSHGITLDYTPPQNDFYVKGNPIQLEQIIINLIVNAIHAVDASDKKNKSIALKTVKKKNYVQIQIIDNGTGFARGISQESLFDPFYSTKNGSGMGMGLGLAIVKYFVDKLDGKIRFFNNKLGGATFNLELPIYSC</sequence>
<dbReference type="GO" id="GO:0000155">
    <property type="term" value="F:phosphorelay sensor kinase activity"/>
    <property type="evidence" value="ECO:0007669"/>
    <property type="project" value="InterPro"/>
</dbReference>
<dbReference type="CDD" id="cd00082">
    <property type="entry name" value="HisKA"/>
    <property type="match status" value="1"/>
</dbReference>
<dbReference type="SUPFAM" id="SSF47384">
    <property type="entry name" value="Homodimeric domain of signal transducing histidine kinase"/>
    <property type="match status" value="1"/>
</dbReference>
<dbReference type="InterPro" id="IPR035965">
    <property type="entry name" value="PAS-like_dom_sf"/>
</dbReference>
<dbReference type="KEGG" id="uam:UABAM_03549"/>
<dbReference type="PANTHER" id="PTHR43065:SF10">
    <property type="entry name" value="PEROXIDE STRESS-ACTIVATED HISTIDINE KINASE MAK3"/>
    <property type="match status" value="1"/>
</dbReference>
<dbReference type="NCBIfam" id="TIGR00229">
    <property type="entry name" value="sensory_box"/>
    <property type="match status" value="1"/>
</dbReference>
<evidence type="ECO:0000256" key="2">
    <source>
        <dbReference type="ARBA" id="ARBA00012438"/>
    </source>
</evidence>
<dbReference type="SMART" id="SM00387">
    <property type="entry name" value="HATPase_c"/>
    <property type="match status" value="1"/>
</dbReference>
<dbReference type="InterPro" id="IPR000014">
    <property type="entry name" value="PAS"/>
</dbReference>
<evidence type="ECO:0000256" key="8">
    <source>
        <dbReference type="ARBA" id="ARBA00023012"/>
    </source>
</evidence>
<keyword evidence="13" id="KW-1185">Reference proteome</keyword>
<dbReference type="InterPro" id="IPR036890">
    <property type="entry name" value="HATPase_C_sf"/>
</dbReference>
<dbReference type="Gene3D" id="1.10.287.130">
    <property type="match status" value="1"/>
</dbReference>
<dbReference type="SMART" id="SM00091">
    <property type="entry name" value="PAS"/>
    <property type="match status" value="1"/>
</dbReference>
<proteinExistence type="predicted"/>
<evidence type="ECO:0000256" key="7">
    <source>
        <dbReference type="ARBA" id="ARBA00022840"/>
    </source>
</evidence>
<dbReference type="Pfam" id="PF13426">
    <property type="entry name" value="PAS_9"/>
    <property type="match status" value="1"/>
</dbReference>
<dbReference type="EMBL" id="AP019860">
    <property type="protein sequence ID" value="BBM85186.1"/>
    <property type="molecule type" value="Genomic_DNA"/>
</dbReference>
<comment type="catalytic activity">
    <reaction evidence="1">
        <text>ATP + protein L-histidine = ADP + protein N-phospho-L-histidine.</text>
        <dbReference type="EC" id="2.7.13.3"/>
    </reaction>
</comment>
<protein>
    <recommendedName>
        <fullName evidence="2">histidine kinase</fullName>
        <ecNumber evidence="2">2.7.13.3</ecNumber>
    </recommendedName>
</protein>
<dbReference type="RefSeq" id="WP_173013388.1">
    <property type="nucleotide sequence ID" value="NZ_AP019860.1"/>
</dbReference>
<keyword evidence="6 12" id="KW-0418">Kinase</keyword>
<evidence type="ECO:0000256" key="6">
    <source>
        <dbReference type="ARBA" id="ARBA00022777"/>
    </source>
</evidence>
<evidence type="ECO:0000259" key="10">
    <source>
        <dbReference type="PROSITE" id="PS50109"/>
    </source>
</evidence>
<dbReference type="InterPro" id="IPR005467">
    <property type="entry name" value="His_kinase_dom"/>
</dbReference>
<evidence type="ECO:0000256" key="5">
    <source>
        <dbReference type="ARBA" id="ARBA00022741"/>
    </source>
</evidence>
<evidence type="ECO:0000313" key="13">
    <source>
        <dbReference type="Proteomes" id="UP000326354"/>
    </source>
</evidence>
<keyword evidence="5" id="KW-0547">Nucleotide-binding</keyword>
<gene>
    <name evidence="12" type="ORF">UABAM_03549</name>
</gene>
<dbReference type="AlphaFoldDB" id="A0A5S9IPE6"/>
<dbReference type="InterPro" id="IPR003594">
    <property type="entry name" value="HATPase_dom"/>
</dbReference>
<keyword evidence="7" id="KW-0067">ATP-binding</keyword>
<keyword evidence="3" id="KW-0597">Phosphoprotein</keyword>
<keyword evidence="8" id="KW-0902">Two-component regulatory system</keyword>
<evidence type="ECO:0000256" key="4">
    <source>
        <dbReference type="ARBA" id="ARBA00022679"/>
    </source>
</evidence>
<accession>A0A5S9IPE6</accession>
<dbReference type="Proteomes" id="UP000326354">
    <property type="component" value="Chromosome"/>
</dbReference>
<dbReference type="GO" id="GO:0005524">
    <property type="term" value="F:ATP binding"/>
    <property type="evidence" value="ECO:0007669"/>
    <property type="project" value="UniProtKB-KW"/>
</dbReference>
<dbReference type="InterPro" id="IPR036097">
    <property type="entry name" value="HisK_dim/P_sf"/>
</dbReference>
<evidence type="ECO:0000256" key="3">
    <source>
        <dbReference type="ARBA" id="ARBA00022553"/>
    </source>
</evidence>
<dbReference type="SUPFAM" id="SSF55874">
    <property type="entry name" value="ATPase domain of HSP90 chaperone/DNA topoisomerase II/histidine kinase"/>
    <property type="match status" value="1"/>
</dbReference>
<dbReference type="PROSITE" id="PS50109">
    <property type="entry name" value="HIS_KIN"/>
    <property type="match status" value="1"/>
</dbReference>
<evidence type="ECO:0000256" key="1">
    <source>
        <dbReference type="ARBA" id="ARBA00000085"/>
    </source>
</evidence>
<dbReference type="Gene3D" id="3.30.565.10">
    <property type="entry name" value="Histidine kinase-like ATPase, C-terminal domain"/>
    <property type="match status" value="1"/>
</dbReference>
<dbReference type="CDD" id="cd00075">
    <property type="entry name" value="HATPase"/>
    <property type="match status" value="1"/>
</dbReference>
<keyword evidence="4" id="KW-0808">Transferase</keyword>
<name>A0A5S9IPE6_UABAM</name>
<feature type="domain" description="PAS" evidence="11">
    <location>
        <begin position="18"/>
        <end position="81"/>
    </location>
</feature>
<dbReference type="SUPFAM" id="SSF55785">
    <property type="entry name" value="PYP-like sensor domain (PAS domain)"/>
    <property type="match status" value="1"/>
</dbReference>
<dbReference type="CDD" id="cd00130">
    <property type="entry name" value="PAS"/>
    <property type="match status" value="1"/>
</dbReference>
<evidence type="ECO:0000256" key="9">
    <source>
        <dbReference type="SAM" id="Coils"/>
    </source>
</evidence>